<dbReference type="RefSeq" id="WP_094788030.1">
    <property type="nucleotide sequence ID" value="NZ_NDXW01000001.1"/>
</dbReference>
<dbReference type="AlphaFoldDB" id="A0A4P9VQW4"/>
<comment type="caution">
    <text evidence="1">The sequence shown here is derived from an EMBL/GenBank/DDBJ whole genome shotgun (WGS) entry which is preliminary data.</text>
</comment>
<reference evidence="1 2" key="1">
    <citation type="submission" date="2017-04" db="EMBL/GenBank/DDBJ databases">
        <title>Draft genome sequence of Zooshikella ganghwensis VG4 isolated from Red Sea sediments.</title>
        <authorList>
            <person name="Rehman Z."/>
            <person name="Alam I."/>
            <person name="Kamau A."/>
            <person name="Bajic V."/>
            <person name="Leiknes T."/>
        </authorList>
    </citation>
    <scope>NUCLEOTIDE SEQUENCE [LARGE SCALE GENOMIC DNA]</scope>
    <source>
        <strain evidence="1 2">VG4</strain>
    </source>
</reference>
<accession>A0A4P9VQW4</accession>
<organism evidence="1 2">
    <name type="scientific">Zooshikella ganghwensis</name>
    <dbReference type="NCBI Taxonomy" id="202772"/>
    <lineage>
        <taxon>Bacteria</taxon>
        <taxon>Pseudomonadati</taxon>
        <taxon>Pseudomonadota</taxon>
        <taxon>Gammaproteobacteria</taxon>
        <taxon>Oceanospirillales</taxon>
        <taxon>Zooshikellaceae</taxon>
        <taxon>Zooshikella</taxon>
    </lineage>
</organism>
<keyword evidence="2" id="KW-1185">Reference proteome</keyword>
<protein>
    <submittedName>
        <fullName evidence="1">Uncharacterized protein</fullName>
    </submittedName>
</protein>
<gene>
    <name evidence="1" type="ORF">B9G39_16945</name>
</gene>
<evidence type="ECO:0000313" key="1">
    <source>
        <dbReference type="EMBL" id="RDH44987.1"/>
    </source>
</evidence>
<dbReference type="Proteomes" id="UP000257039">
    <property type="component" value="Unassembled WGS sequence"/>
</dbReference>
<name>A0A4P9VQW4_9GAMM</name>
<dbReference type="EMBL" id="NDXW01000001">
    <property type="protein sequence ID" value="RDH44987.1"/>
    <property type="molecule type" value="Genomic_DNA"/>
</dbReference>
<evidence type="ECO:0000313" key="2">
    <source>
        <dbReference type="Proteomes" id="UP000257039"/>
    </source>
</evidence>
<proteinExistence type="predicted"/>
<sequence length="121" mass="14078">MIFLTLTRQKIQARKSISKSHLLAEYVHSNGDIESELFDESLKKVSEIFSVPTDKLRLEDVIGQDIGRSFPLSMGDSMATEGFYEYIHEQKKQTNLAYDKPINTIADFMEFNNFFYHMKQT</sequence>